<protein>
    <submittedName>
        <fullName evidence="2">Uncharacterized protein</fullName>
    </submittedName>
</protein>
<comment type="caution">
    <text evidence="2">The sequence shown here is derived from an EMBL/GenBank/DDBJ whole genome shotgun (WGS) entry which is preliminary data.</text>
</comment>
<gene>
    <name evidence="2" type="ORF">LECACI_7A000192</name>
</gene>
<dbReference type="AlphaFoldDB" id="A0AAI8YRA7"/>
<feature type="region of interest" description="Disordered" evidence="1">
    <location>
        <begin position="237"/>
        <end position="374"/>
    </location>
</feature>
<feature type="compositionally biased region" description="Basic residues" evidence="1">
    <location>
        <begin position="318"/>
        <end position="327"/>
    </location>
</feature>
<organism evidence="2 3">
    <name type="scientific">Lecanosticta acicola</name>
    <dbReference type="NCBI Taxonomy" id="111012"/>
    <lineage>
        <taxon>Eukaryota</taxon>
        <taxon>Fungi</taxon>
        <taxon>Dikarya</taxon>
        <taxon>Ascomycota</taxon>
        <taxon>Pezizomycotina</taxon>
        <taxon>Dothideomycetes</taxon>
        <taxon>Dothideomycetidae</taxon>
        <taxon>Mycosphaerellales</taxon>
        <taxon>Mycosphaerellaceae</taxon>
        <taxon>Lecanosticta</taxon>
    </lineage>
</organism>
<feature type="compositionally biased region" description="Basic and acidic residues" evidence="1">
    <location>
        <begin position="488"/>
        <end position="505"/>
    </location>
</feature>
<dbReference type="Proteomes" id="UP001296104">
    <property type="component" value="Unassembled WGS sequence"/>
</dbReference>
<proteinExistence type="predicted"/>
<feature type="compositionally biased region" description="Polar residues" evidence="1">
    <location>
        <begin position="237"/>
        <end position="246"/>
    </location>
</feature>
<evidence type="ECO:0000313" key="3">
    <source>
        <dbReference type="Proteomes" id="UP001296104"/>
    </source>
</evidence>
<feature type="compositionally biased region" description="Polar residues" evidence="1">
    <location>
        <begin position="305"/>
        <end position="317"/>
    </location>
</feature>
<feature type="region of interest" description="Disordered" evidence="1">
    <location>
        <begin position="147"/>
        <end position="194"/>
    </location>
</feature>
<feature type="compositionally biased region" description="Basic and acidic residues" evidence="1">
    <location>
        <begin position="147"/>
        <end position="157"/>
    </location>
</feature>
<sequence>MPPKKGRAQAQKPTPRRSSRIASSRASSKEPEAPPHGLSALSSVQMPAPTAPQPVTQEEGFDIDRAMRVILLNRAYIQQLTEAQKDAAINRFVDREVNYRNQIEELERRAEEAEEERDKEAAAAARLRKNSFRIHLFMEEVQKREKAKQAEIAKSDAEQQTPAAGPRAVSNTPAAEEQPESAISTANKPQTLATASTTPLIEPSFISFPQQAVTPVPSKSFLSRLVSSFPSPFTSLKKNVSQTSYPGIQPQQSQARAAPSTERQPQEPLGELPVSRKRAAEDEEPVTESAPGSAATSAEASISTPRASSTNMSNSTPRRPHTVHATRTRFTDTPMTAISEHSEISDPSEPSGNTFSVPEPTPSRRHPMPRPRGIVQARLQAQLRNQSKTPGRPWAAPTLPREPNADARLEKLWRYRDLDNQLKALKDDPEVKQMVSRPVKRMKIEDLPFLPHHRPGEPSGTFRVPDVDADGEMEVDEDESLFNIFNQEQDKEKGKNIETESEKDTLPPAPRGPTRAASEAVSTAAPMVASPAASAAVSMATAPVAQPAPQAEKVSAIVYNFPDVGTNNLADRDAYPYDEMLGAKFTYGFETWKAAGVSAVTW</sequence>
<feature type="region of interest" description="Disordered" evidence="1">
    <location>
        <begin position="484"/>
        <end position="519"/>
    </location>
</feature>
<feature type="compositionally biased region" description="Polar residues" evidence="1">
    <location>
        <begin position="181"/>
        <end position="194"/>
    </location>
</feature>
<dbReference type="EMBL" id="CAVMBE010000001">
    <property type="protein sequence ID" value="CAK3752282.1"/>
    <property type="molecule type" value="Genomic_DNA"/>
</dbReference>
<name>A0AAI8YRA7_9PEZI</name>
<feature type="compositionally biased region" description="Low complexity" evidence="1">
    <location>
        <begin position="249"/>
        <end position="260"/>
    </location>
</feature>
<evidence type="ECO:0000313" key="2">
    <source>
        <dbReference type="EMBL" id="CAK3752282.1"/>
    </source>
</evidence>
<feature type="compositionally biased region" description="Low complexity" evidence="1">
    <location>
        <begin position="293"/>
        <end position="304"/>
    </location>
</feature>
<feature type="region of interest" description="Disordered" evidence="1">
    <location>
        <begin position="1"/>
        <end position="60"/>
    </location>
</feature>
<evidence type="ECO:0000256" key="1">
    <source>
        <dbReference type="SAM" id="MobiDB-lite"/>
    </source>
</evidence>
<keyword evidence="3" id="KW-1185">Reference proteome</keyword>
<accession>A0AAI8YRA7</accession>
<reference evidence="2" key="1">
    <citation type="submission" date="2023-11" db="EMBL/GenBank/DDBJ databases">
        <authorList>
            <person name="Alioto T."/>
            <person name="Alioto T."/>
            <person name="Gomez Garrido J."/>
        </authorList>
    </citation>
    <scope>NUCLEOTIDE SEQUENCE</scope>
</reference>